<feature type="domain" description="Putative zinc-finger" evidence="12">
    <location>
        <begin position="5"/>
        <end position="34"/>
    </location>
</feature>
<evidence type="ECO:0000256" key="7">
    <source>
        <dbReference type="ARBA" id="ARBA00029829"/>
    </source>
</evidence>
<dbReference type="InterPro" id="IPR041916">
    <property type="entry name" value="Anti_sigma_zinc_sf"/>
</dbReference>
<dbReference type="InterPro" id="IPR027383">
    <property type="entry name" value="Znf_put"/>
</dbReference>
<dbReference type="InterPro" id="IPR051474">
    <property type="entry name" value="Anti-sigma-K/W_factor"/>
</dbReference>
<dbReference type="Pfam" id="PF13490">
    <property type="entry name" value="zf-HC2"/>
    <property type="match status" value="1"/>
</dbReference>
<dbReference type="PANTHER" id="PTHR37461">
    <property type="entry name" value="ANTI-SIGMA-K FACTOR RSKA"/>
    <property type="match status" value="1"/>
</dbReference>
<evidence type="ECO:0000259" key="12">
    <source>
        <dbReference type="Pfam" id="PF13490"/>
    </source>
</evidence>
<evidence type="ECO:0000256" key="2">
    <source>
        <dbReference type="ARBA" id="ARBA00004236"/>
    </source>
</evidence>
<accession>A0ABQ2DM90</accession>
<evidence type="ECO:0000259" key="11">
    <source>
        <dbReference type="Pfam" id="PF10099"/>
    </source>
</evidence>
<gene>
    <name evidence="13" type="ORF">GCM10008938_52650</name>
</gene>
<name>A0ABQ2DM90_9DEIO</name>
<evidence type="ECO:0000256" key="4">
    <source>
        <dbReference type="ARBA" id="ARBA00022692"/>
    </source>
</evidence>
<dbReference type="InterPro" id="IPR018764">
    <property type="entry name" value="RskA_C"/>
</dbReference>
<keyword evidence="6 10" id="KW-0472">Membrane</keyword>
<proteinExistence type="predicted"/>
<comment type="caution">
    <text evidence="13">The sequence shown here is derived from an EMBL/GenBank/DDBJ whole genome shotgun (WGS) entry which is preliminary data.</text>
</comment>
<evidence type="ECO:0000256" key="9">
    <source>
        <dbReference type="SAM" id="MobiDB-lite"/>
    </source>
</evidence>
<dbReference type="EMBL" id="BMOD01000063">
    <property type="protein sequence ID" value="GGJ59998.1"/>
    <property type="molecule type" value="Genomic_DNA"/>
</dbReference>
<feature type="transmembrane region" description="Helical" evidence="10">
    <location>
        <begin position="85"/>
        <end position="106"/>
    </location>
</feature>
<evidence type="ECO:0000256" key="5">
    <source>
        <dbReference type="ARBA" id="ARBA00022989"/>
    </source>
</evidence>
<reference evidence="14" key="1">
    <citation type="journal article" date="2019" name="Int. J. Syst. Evol. Microbiol.">
        <title>The Global Catalogue of Microorganisms (GCM) 10K type strain sequencing project: providing services to taxonomists for standard genome sequencing and annotation.</title>
        <authorList>
            <consortium name="The Broad Institute Genomics Platform"/>
            <consortium name="The Broad Institute Genome Sequencing Center for Infectious Disease"/>
            <person name="Wu L."/>
            <person name="Ma J."/>
        </authorList>
    </citation>
    <scope>NUCLEOTIDE SEQUENCE [LARGE SCALE GENOMIC DNA]</scope>
    <source>
        <strain evidence="14">JCM 14370</strain>
    </source>
</reference>
<protein>
    <recommendedName>
        <fullName evidence="8">Regulator of SigK</fullName>
    </recommendedName>
    <alternativeName>
        <fullName evidence="7">Sigma-K anti-sigma factor RskA</fullName>
    </alternativeName>
</protein>
<feature type="domain" description="Anti-sigma K factor RskA C-terminal" evidence="11">
    <location>
        <begin position="111"/>
        <end position="209"/>
    </location>
</feature>
<dbReference type="PANTHER" id="PTHR37461:SF1">
    <property type="entry name" value="ANTI-SIGMA-K FACTOR RSKA"/>
    <property type="match status" value="1"/>
</dbReference>
<evidence type="ECO:0000256" key="3">
    <source>
        <dbReference type="ARBA" id="ARBA00022475"/>
    </source>
</evidence>
<sequence>MTHPRDHLISYVLGELPETERGAMEAHLLECPVCSKKVLELQEGMEALVENLPAKPAPDVWKAIQQKLPAKQPEAPRSTPLWSRLPFMAASILVVGLLGYGTIGFIQHYQNNTLIRHFVEIAVRTETIKTKAGESIAQVMFAADGKALIVPIQQAPSGRTYQAWGRVKKTPYSLGLTRGEPIQVQYAGFERVGLSMEPSGGSEKPTQPLGGIDLL</sequence>
<evidence type="ECO:0000256" key="8">
    <source>
        <dbReference type="ARBA" id="ARBA00030803"/>
    </source>
</evidence>
<keyword evidence="5 10" id="KW-1133">Transmembrane helix</keyword>
<dbReference type="Gene3D" id="1.10.10.1320">
    <property type="entry name" value="Anti-sigma factor, zinc-finger domain"/>
    <property type="match status" value="1"/>
</dbReference>
<feature type="region of interest" description="Disordered" evidence="9">
    <location>
        <begin position="196"/>
        <end position="215"/>
    </location>
</feature>
<organism evidence="13 14">
    <name type="scientific">Deinococcus roseus</name>
    <dbReference type="NCBI Taxonomy" id="392414"/>
    <lineage>
        <taxon>Bacteria</taxon>
        <taxon>Thermotogati</taxon>
        <taxon>Deinococcota</taxon>
        <taxon>Deinococci</taxon>
        <taxon>Deinococcales</taxon>
        <taxon>Deinococcaceae</taxon>
        <taxon>Deinococcus</taxon>
    </lineage>
</organism>
<evidence type="ECO:0000256" key="1">
    <source>
        <dbReference type="ARBA" id="ARBA00004167"/>
    </source>
</evidence>
<dbReference type="Pfam" id="PF10099">
    <property type="entry name" value="RskA_C"/>
    <property type="match status" value="1"/>
</dbReference>
<dbReference type="RefSeq" id="WP_189009627.1">
    <property type="nucleotide sequence ID" value="NZ_BMOD01000063.1"/>
</dbReference>
<comment type="subcellular location">
    <subcellularLocation>
        <location evidence="2">Cell membrane</location>
    </subcellularLocation>
    <subcellularLocation>
        <location evidence="1">Membrane</location>
        <topology evidence="1">Single-pass membrane protein</topology>
    </subcellularLocation>
</comment>
<keyword evidence="3" id="KW-1003">Cell membrane</keyword>
<dbReference type="Proteomes" id="UP000632222">
    <property type="component" value="Unassembled WGS sequence"/>
</dbReference>
<evidence type="ECO:0000256" key="10">
    <source>
        <dbReference type="SAM" id="Phobius"/>
    </source>
</evidence>
<keyword evidence="4 10" id="KW-0812">Transmembrane</keyword>
<evidence type="ECO:0000313" key="13">
    <source>
        <dbReference type="EMBL" id="GGJ59998.1"/>
    </source>
</evidence>
<evidence type="ECO:0000256" key="6">
    <source>
        <dbReference type="ARBA" id="ARBA00023136"/>
    </source>
</evidence>
<evidence type="ECO:0000313" key="14">
    <source>
        <dbReference type="Proteomes" id="UP000632222"/>
    </source>
</evidence>
<keyword evidence="14" id="KW-1185">Reference proteome</keyword>